<dbReference type="NCBIfam" id="TIGR00963">
    <property type="entry name" value="secA"/>
    <property type="match status" value="1"/>
</dbReference>
<feature type="binding site" evidence="12">
    <location>
        <position position="86"/>
    </location>
    <ligand>
        <name>ATP</name>
        <dbReference type="ChEBI" id="CHEBI:30616"/>
    </ligand>
</feature>
<dbReference type="InterPro" id="IPR001650">
    <property type="entry name" value="Helicase_C-like"/>
</dbReference>
<dbReference type="CDD" id="cd18803">
    <property type="entry name" value="SF2_C_secA"/>
    <property type="match status" value="1"/>
</dbReference>
<comment type="subcellular location">
    <subcellularLocation>
        <location evidence="12">Cell membrane</location>
        <topology evidence="12">Peripheral membrane protein</topology>
        <orientation evidence="12">Cytoplasmic side</orientation>
    </subcellularLocation>
    <subcellularLocation>
        <location evidence="12">Cytoplasm</location>
    </subcellularLocation>
    <subcellularLocation>
        <location evidence="1">Membrane</location>
        <topology evidence="1">Peripheral membrane protein</topology>
    </subcellularLocation>
    <text evidence="12">Distribution is 50-50.</text>
</comment>
<dbReference type="Pfam" id="PF07516">
    <property type="entry name" value="SecA_SW"/>
    <property type="match status" value="1"/>
</dbReference>
<comment type="function">
    <text evidence="12">Part of the Sec protein translocase complex. Interacts with the SecYEG preprotein conducting channel. Has a central role in coupling the hydrolysis of ATP to the transfer of proteins into and across the cell membrane, serving as an ATP-driven molecular motor driving the stepwise translocation of polypeptide chains across the membrane.</text>
</comment>
<feature type="binding site" evidence="12">
    <location>
        <position position="494"/>
    </location>
    <ligand>
        <name>ATP</name>
        <dbReference type="ChEBI" id="CHEBI:30616"/>
    </ligand>
</feature>
<dbReference type="Pfam" id="PF21090">
    <property type="entry name" value="P-loop_SecA"/>
    <property type="match status" value="1"/>
</dbReference>
<evidence type="ECO:0000256" key="14">
    <source>
        <dbReference type="SAM" id="MobiDB-lite"/>
    </source>
</evidence>
<dbReference type="SUPFAM" id="SSF52540">
    <property type="entry name" value="P-loop containing nucleoside triphosphate hydrolases"/>
    <property type="match status" value="2"/>
</dbReference>
<dbReference type="Proteomes" id="UP000218165">
    <property type="component" value="Chromosome"/>
</dbReference>
<keyword evidence="8 12" id="KW-0653">Protein transport</keyword>
<dbReference type="PROSITE" id="PS51196">
    <property type="entry name" value="SECA_MOTOR_DEAD"/>
    <property type="match status" value="1"/>
</dbReference>
<name>A0A291GNQ0_9MICO</name>
<keyword evidence="19" id="KW-1185">Reference proteome</keyword>
<dbReference type="SMART" id="SM00958">
    <property type="entry name" value="SecA_PP_bind"/>
    <property type="match status" value="1"/>
</dbReference>
<evidence type="ECO:0000256" key="10">
    <source>
        <dbReference type="ARBA" id="ARBA00023010"/>
    </source>
</evidence>
<dbReference type="Gene3D" id="3.90.1440.10">
    <property type="entry name" value="SecA, preprotein cross-linking domain"/>
    <property type="match status" value="1"/>
</dbReference>
<keyword evidence="3 12" id="KW-0813">Transport</keyword>
<keyword evidence="9 12" id="KW-1278">Translocase</keyword>
<feature type="domain" description="SecA family profile" evidence="17">
    <location>
        <begin position="2"/>
        <end position="616"/>
    </location>
</feature>
<evidence type="ECO:0000256" key="4">
    <source>
        <dbReference type="ARBA" id="ARBA00022475"/>
    </source>
</evidence>
<evidence type="ECO:0000256" key="12">
    <source>
        <dbReference type="HAMAP-Rule" id="MF_01382"/>
    </source>
</evidence>
<proteinExistence type="inferred from homology"/>
<evidence type="ECO:0000259" key="15">
    <source>
        <dbReference type="PROSITE" id="PS51192"/>
    </source>
</evidence>
<dbReference type="SUPFAM" id="SSF81767">
    <property type="entry name" value="Pre-protein crosslinking domain of SecA"/>
    <property type="match status" value="1"/>
</dbReference>
<feature type="domain" description="Helicase C-terminal" evidence="16">
    <location>
        <begin position="420"/>
        <end position="621"/>
    </location>
</feature>
<evidence type="ECO:0000259" key="16">
    <source>
        <dbReference type="PROSITE" id="PS51194"/>
    </source>
</evidence>
<dbReference type="GO" id="GO:0017038">
    <property type="term" value="P:protein import"/>
    <property type="evidence" value="ECO:0007669"/>
    <property type="project" value="InterPro"/>
</dbReference>
<keyword evidence="6 12" id="KW-0547">Nucleotide-binding</keyword>
<dbReference type="Pfam" id="PF01043">
    <property type="entry name" value="SecA_PP_bind"/>
    <property type="match status" value="1"/>
</dbReference>
<dbReference type="NCBIfam" id="NF009538">
    <property type="entry name" value="PRK12904.1"/>
    <property type="match status" value="1"/>
</dbReference>
<dbReference type="GO" id="GO:0005524">
    <property type="term" value="F:ATP binding"/>
    <property type="evidence" value="ECO:0007669"/>
    <property type="project" value="UniProtKB-UniRule"/>
</dbReference>
<dbReference type="RefSeq" id="WP_096802708.1">
    <property type="nucleotide sequence ID" value="NZ_CP023563.1"/>
</dbReference>
<dbReference type="GO" id="GO:0005886">
    <property type="term" value="C:plasma membrane"/>
    <property type="evidence" value="ECO:0007669"/>
    <property type="project" value="UniProtKB-SubCell"/>
</dbReference>
<dbReference type="SUPFAM" id="SSF81886">
    <property type="entry name" value="Helical scaffold and wing domains of SecA"/>
    <property type="match status" value="1"/>
</dbReference>
<dbReference type="GO" id="GO:0006605">
    <property type="term" value="P:protein targeting"/>
    <property type="evidence" value="ECO:0007669"/>
    <property type="project" value="UniProtKB-UniRule"/>
</dbReference>
<dbReference type="CDD" id="cd17928">
    <property type="entry name" value="DEXDc_SecA"/>
    <property type="match status" value="1"/>
</dbReference>
<accession>A0A291GNQ0</accession>
<dbReference type="FunFam" id="3.40.50.300:FF:000334">
    <property type="entry name" value="Protein translocase subunit SecA"/>
    <property type="match status" value="1"/>
</dbReference>
<dbReference type="GO" id="GO:0065002">
    <property type="term" value="P:intracellular protein transmembrane transport"/>
    <property type="evidence" value="ECO:0007669"/>
    <property type="project" value="UniProtKB-UniRule"/>
</dbReference>
<evidence type="ECO:0000256" key="5">
    <source>
        <dbReference type="ARBA" id="ARBA00022490"/>
    </source>
</evidence>
<dbReference type="KEGG" id="brz:CFK38_08645"/>
<keyword evidence="5 12" id="KW-0963">Cytoplasm</keyword>
<comment type="catalytic activity">
    <reaction evidence="12">
        <text>ATP + H2O + cellular proteinSide 1 = ADP + phosphate + cellular proteinSide 2.</text>
        <dbReference type="EC" id="7.4.2.8"/>
    </reaction>
</comment>
<protein>
    <recommendedName>
        <fullName evidence="12 13">Protein translocase subunit SecA</fullName>
        <ecNumber evidence="12">7.4.2.8</ecNumber>
    </recommendedName>
</protein>
<dbReference type="PANTHER" id="PTHR30612:SF0">
    <property type="entry name" value="CHLOROPLAST PROTEIN-TRANSPORTING ATPASE"/>
    <property type="match status" value="1"/>
</dbReference>
<keyword evidence="4 12" id="KW-1003">Cell membrane</keyword>
<dbReference type="InterPro" id="IPR027417">
    <property type="entry name" value="P-loop_NTPase"/>
</dbReference>
<dbReference type="Pfam" id="PF07517">
    <property type="entry name" value="SecA_DEAD"/>
    <property type="match status" value="1"/>
</dbReference>
<dbReference type="InterPro" id="IPR011116">
    <property type="entry name" value="SecA_Wing/Scaffold"/>
</dbReference>
<feature type="compositionally biased region" description="Basic and acidic residues" evidence="14">
    <location>
        <begin position="978"/>
        <end position="996"/>
    </location>
</feature>
<evidence type="ECO:0000256" key="9">
    <source>
        <dbReference type="ARBA" id="ARBA00022967"/>
    </source>
</evidence>
<comment type="subunit">
    <text evidence="12">Monomer and homodimer. Part of the essential Sec protein translocation apparatus which comprises SecA, SecYEG and auxiliary proteins SecDF. Other proteins may also be involved.</text>
</comment>
<dbReference type="PRINTS" id="PR00906">
    <property type="entry name" value="SECA"/>
</dbReference>
<evidence type="ECO:0000256" key="6">
    <source>
        <dbReference type="ARBA" id="ARBA00022741"/>
    </source>
</evidence>
<feature type="binding site" evidence="12">
    <location>
        <begin position="104"/>
        <end position="108"/>
    </location>
    <ligand>
        <name>ATP</name>
        <dbReference type="ChEBI" id="CHEBI:30616"/>
    </ligand>
</feature>
<dbReference type="InterPro" id="IPR036266">
    <property type="entry name" value="SecA_Wing/Scaffold_sf"/>
</dbReference>
<dbReference type="AlphaFoldDB" id="A0A291GNQ0"/>
<dbReference type="SMART" id="SM00957">
    <property type="entry name" value="SecA_DEAD"/>
    <property type="match status" value="1"/>
</dbReference>
<dbReference type="FunFam" id="3.90.1440.10:FF:000002">
    <property type="entry name" value="Protein translocase subunit SecA"/>
    <property type="match status" value="1"/>
</dbReference>
<sequence>MVNLFDKILRAGEGRELRRLEAIAQRVGEAEDVFTELTDDELRAETDHFKKRLEDGETLDDILVEAFAAVREAAQRTLGQRPYDVQIMGGTALHRGRIAEMKTGEGKTLVATLPAYLNALAGKGVHIITVNDYLAGYQSDLMGRVFRFLGLTTGVIKSGMTPAERREEYAADITYGTNNEFGFDYLRDNMSLKPQERVQRGHFFAIVDEVDSILIDEARTPLIISGPGSGDANKWFSEFAKVVKLLRKDRDYEVDEKKRTVGVLEAGIDTVEDHLGIDNLYESLNTPLIGFLNNAIKAKELFKSDKDYVVLNGEVMIVDEHTGRILAGRRYNEGMHQAIEAKEGVKIKAENQTLATITLQNYFKLYEKLSGMTGTAETEAAEFMNTYDLGVVPIPTHKPMQRADEADRIYRTEKAKFDAVVEDIVERHEKGQPVLVGTTSVEKSEYLGKLLTAQGVEHEVLNAKNHAGEAAIVAMAGAKGAVTVATNMAGRGTDIMLGGNVEFMAHAELEKRGLDSEEDQEAYEAAWDEELERAKDAVAEQHDEVVQLGGLYVLGTERHESRRIDNQLRGRSGRQGDPGESRFYLSLQDDLMRLFNSGAAESLLARGGVDESIPLTGRMVSGAIQRAQNSIESRNAEIRKNVLKYDDVLTKQRKKFYEERARILEGEELEEHIERFVDEVIGGTVDAHTKGRPAEDVDLEELWGALRPAYPISLTAEELIEEVGGKENLEAGVLKEEILADARVAYEQRREEIGEEGLRQLQRRVLLSVLDRRWREHLYEMDYLKEGIGLRAMAQRDPLIEYEREGHLMFNDMMAGVKEDVVGYVYHLEVQVEKTEPVVPRAVSDLLRGAGTSARGALAAGAAATTTKDSDGAGAVTTTDAGAKAAGAKAETVATGDPVAQDGTSATEGDDVGGETADSSEDEAVDQLAQENSVTLRAKGLDDGPAGQQLRYTSAEGSGVQDASTMSRAQRRHHARHHQGEAADGAAHDTVQDKPDGAPQGSGQNRAQRRKQRRRR</sequence>
<dbReference type="GO" id="GO:0031522">
    <property type="term" value="C:cell envelope Sec protein transport complex"/>
    <property type="evidence" value="ECO:0007669"/>
    <property type="project" value="UniProtKB-ARBA"/>
</dbReference>
<evidence type="ECO:0000256" key="13">
    <source>
        <dbReference type="RuleBase" id="RU003874"/>
    </source>
</evidence>
<feature type="region of interest" description="Disordered" evidence="14">
    <location>
        <begin position="887"/>
        <end position="1016"/>
    </location>
</feature>
<keyword evidence="10 12" id="KW-0811">Translocation</keyword>
<gene>
    <name evidence="12" type="primary">secA</name>
    <name evidence="18" type="ORF">CFK38_08645</name>
</gene>
<reference evidence="19" key="1">
    <citation type="submission" date="2017-09" db="EMBL/GenBank/DDBJ databases">
        <title>Brachybacterium sp. VM2412.</title>
        <authorList>
            <person name="Tak E.J."/>
            <person name="Bae J.-W."/>
        </authorList>
    </citation>
    <scope>NUCLEOTIDE SEQUENCE [LARGE SCALE GENOMIC DNA]</scope>
    <source>
        <strain evidence="19">VM2412</strain>
    </source>
</reference>
<evidence type="ECO:0000256" key="11">
    <source>
        <dbReference type="ARBA" id="ARBA00023136"/>
    </source>
</evidence>
<dbReference type="PANTHER" id="PTHR30612">
    <property type="entry name" value="SECA INNER MEMBRANE COMPONENT OF SEC PROTEIN SECRETION SYSTEM"/>
    <property type="match status" value="1"/>
</dbReference>
<dbReference type="InterPro" id="IPR011130">
    <property type="entry name" value="SecA_preprotein_X-link_dom"/>
</dbReference>
<feature type="compositionally biased region" description="Acidic residues" evidence="14">
    <location>
        <begin position="908"/>
        <end position="925"/>
    </location>
</feature>
<dbReference type="EC" id="7.4.2.8" evidence="12"/>
<organism evidence="18 19">
    <name type="scientific">Brachybacterium vulturis</name>
    <dbReference type="NCBI Taxonomy" id="2017484"/>
    <lineage>
        <taxon>Bacteria</taxon>
        <taxon>Bacillati</taxon>
        <taxon>Actinomycetota</taxon>
        <taxon>Actinomycetes</taxon>
        <taxon>Micrococcales</taxon>
        <taxon>Dermabacteraceae</taxon>
        <taxon>Brachybacterium</taxon>
    </lineage>
</organism>
<evidence type="ECO:0000313" key="18">
    <source>
        <dbReference type="EMBL" id="ATG51584.1"/>
    </source>
</evidence>
<feature type="compositionally biased region" description="Basic residues" evidence="14">
    <location>
        <begin position="1007"/>
        <end position="1016"/>
    </location>
</feature>
<dbReference type="GO" id="GO:0008564">
    <property type="term" value="F:protein-exporting ATPase activity"/>
    <property type="evidence" value="ECO:0007669"/>
    <property type="project" value="UniProtKB-EC"/>
</dbReference>
<dbReference type="HAMAP" id="MF_01382">
    <property type="entry name" value="SecA"/>
    <property type="match status" value="1"/>
</dbReference>
<feature type="compositionally biased region" description="Low complexity" evidence="14">
    <location>
        <begin position="887"/>
        <end position="896"/>
    </location>
</feature>
<dbReference type="EMBL" id="CP023563">
    <property type="protein sequence ID" value="ATG51584.1"/>
    <property type="molecule type" value="Genomic_DNA"/>
</dbReference>
<evidence type="ECO:0000256" key="1">
    <source>
        <dbReference type="ARBA" id="ARBA00004170"/>
    </source>
</evidence>
<evidence type="ECO:0000313" key="19">
    <source>
        <dbReference type="Proteomes" id="UP000218165"/>
    </source>
</evidence>
<keyword evidence="7 12" id="KW-0067">ATP-binding</keyword>
<evidence type="ECO:0000256" key="8">
    <source>
        <dbReference type="ARBA" id="ARBA00022927"/>
    </source>
</evidence>
<comment type="similarity">
    <text evidence="2 12 13">Belongs to the SecA family.</text>
</comment>
<dbReference type="Gene3D" id="1.10.3060.10">
    <property type="entry name" value="Helical scaffold and wing domains of SecA"/>
    <property type="match status" value="1"/>
</dbReference>
<dbReference type="GO" id="GO:0043952">
    <property type="term" value="P:protein transport by the Sec complex"/>
    <property type="evidence" value="ECO:0007669"/>
    <property type="project" value="TreeGrafter"/>
</dbReference>
<dbReference type="InterPro" id="IPR020937">
    <property type="entry name" value="SecA_CS"/>
</dbReference>
<dbReference type="InterPro" id="IPR014001">
    <property type="entry name" value="Helicase_ATP-bd"/>
</dbReference>
<dbReference type="InterPro" id="IPR014018">
    <property type="entry name" value="SecA_motor_DEAD"/>
</dbReference>
<keyword evidence="11 12" id="KW-0472">Membrane</keyword>
<dbReference type="OrthoDB" id="9805579at2"/>
<evidence type="ECO:0000256" key="3">
    <source>
        <dbReference type="ARBA" id="ARBA00022448"/>
    </source>
</evidence>
<dbReference type="InterPro" id="IPR011115">
    <property type="entry name" value="SecA_DEAD"/>
</dbReference>
<dbReference type="FunFam" id="3.40.50.300:FF:000113">
    <property type="entry name" value="Preprotein translocase subunit SecA"/>
    <property type="match status" value="1"/>
</dbReference>
<evidence type="ECO:0000256" key="7">
    <source>
        <dbReference type="ARBA" id="ARBA00022840"/>
    </source>
</evidence>
<evidence type="ECO:0000259" key="17">
    <source>
        <dbReference type="PROSITE" id="PS51196"/>
    </source>
</evidence>
<dbReference type="PROSITE" id="PS01312">
    <property type="entry name" value="SECA"/>
    <property type="match status" value="1"/>
</dbReference>
<dbReference type="InterPro" id="IPR036670">
    <property type="entry name" value="SecA_X-link_sf"/>
</dbReference>
<dbReference type="GO" id="GO:0005829">
    <property type="term" value="C:cytosol"/>
    <property type="evidence" value="ECO:0007669"/>
    <property type="project" value="TreeGrafter"/>
</dbReference>
<dbReference type="PROSITE" id="PS51192">
    <property type="entry name" value="HELICASE_ATP_BIND_1"/>
    <property type="match status" value="1"/>
</dbReference>
<feature type="domain" description="Helicase ATP-binding" evidence="15">
    <location>
        <begin position="88"/>
        <end position="246"/>
    </location>
</feature>
<dbReference type="InterPro" id="IPR000185">
    <property type="entry name" value="SecA"/>
</dbReference>
<dbReference type="PROSITE" id="PS51194">
    <property type="entry name" value="HELICASE_CTER"/>
    <property type="match status" value="1"/>
</dbReference>
<dbReference type="InterPro" id="IPR044722">
    <property type="entry name" value="SecA_SF2_C"/>
</dbReference>
<feature type="compositionally biased region" description="Polar residues" evidence="14">
    <location>
        <begin position="950"/>
        <end position="967"/>
    </location>
</feature>
<evidence type="ECO:0000256" key="2">
    <source>
        <dbReference type="ARBA" id="ARBA00007650"/>
    </source>
</evidence>
<dbReference type="Gene3D" id="3.40.50.300">
    <property type="entry name" value="P-loop containing nucleotide triphosphate hydrolases"/>
    <property type="match status" value="2"/>
</dbReference>